<organism evidence="2 3">
    <name type="scientific">Durusdinium trenchii</name>
    <dbReference type="NCBI Taxonomy" id="1381693"/>
    <lineage>
        <taxon>Eukaryota</taxon>
        <taxon>Sar</taxon>
        <taxon>Alveolata</taxon>
        <taxon>Dinophyceae</taxon>
        <taxon>Suessiales</taxon>
        <taxon>Symbiodiniaceae</taxon>
        <taxon>Durusdinium</taxon>
    </lineage>
</organism>
<feature type="region of interest" description="Disordered" evidence="1">
    <location>
        <begin position="824"/>
        <end position="860"/>
    </location>
</feature>
<feature type="region of interest" description="Disordered" evidence="1">
    <location>
        <begin position="313"/>
        <end position="342"/>
    </location>
</feature>
<dbReference type="Proteomes" id="UP001642484">
    <property type="component" value="Unassembled WGS sequence"/>
</dbReference>
<name>A0ABP0NM61_9DINO</name>
<feature type="region of interest" description="Disordered" evidence="1">
    <location>
        <begin position="110"/>
        <end position="157"/>
    </location>
</feature>
<reference evidence="2 3" key="1">
    <citation type="submission" date="2024-02" db="EMBL/GenBank/DDBJ databases">
        <authorList>
            <person name="Chen Y."/>
            <person name="Shah S."/>
            <person name="Dougan E. K."/>
            <person name="Thang M."/>
            <person name="Chan C."/>
        </authorList>
    </citation>
    <scope>NUCLEOTIDE SEQUENCE [LARGE SCALE GENOMIC DNA]</scope>
</reference>
<evidence type="ECO:0008006" key="4">
    <source>
        <dbReference type="Google" id="ProtNLM"/>
    </source>
</evidence>
<dbReference type="InterPro" id="IPR029063">
    <property type="entry name" value="SAM-dependent_MTases_sf"/>
</dbReference>
<comment type="caution">
    <text evidence="2">The sequence shown here is derived from an EMBL/GenBank/DDBJ whole genome shotgun (WGS) entry which is preliminary data.</text>
</comment>
<dbReference type="InterPro" id="IPR015947">
    <property type="entry name" value="PUA-like_sf"/>
</dbReference>
<proteinExistence type="predicted"/>
<evidence type="ECO:0000313" key="3">
    <source>
        <dbReference type="Proteomes" id="UP001642484"/>
    </source>
</evidence>
<protein>
    <recommendedName>
        <fullName evidence="4">DNA (cytosine-5-)-methyltransferase</fullName>
    </recommendedName>
</protein>
<sequence>MMRITALCGVSDLFPRFCLENMHNFVVEADTALQGKQFSAIYFLGRAFRSSRHLVVAPEQSAQISRESERLTPKMALSFLHRTFKVDSANHDGPLLRGCIHRGHLAAKERSRSRGCSDSDDPDAGHEEPSSQRNYDKSEDLCGGASQPSSLREISDKDMEMLRDNVRKKTGRLTGLLIRPEYAQQFFTCGKTLEIRSKPIKFLERGDGVVLVSSGKGSNRVCLGILRFIQSLKIEDCDFSRYYDCHKLSEEDYKCLKAGWKKADQESCFAWHFEPVHCFDEPLHFNRRFIGTEVWMYFDLSCLCLRKQPSEQTRGDQGATLEDVSPHPQPAEPGSETQASRDWPPVHWANHYLTSVGLNHDTFTKPLDEPIVVSTACSGSGAPSHALAQLIGKTNFHEAVSSEKHADTACWLMRNFDVNHCFRDIRSARTGGYCMKHKSNCAARPTFETEGYEPEDIYISGFVCKLFSQESNVRFHHATVSDMFTDPKFAERALPFLETSRYVRSHRPRIVILENVSGCLKSCKGVPDSDPYKTPVDFFLRGKMPDQHGQWEPVGLSLIPGYYLRIFTLRSRDFGVPQTRTRLYFIMLRTDLPAVNHSTLDRIEDLLRQFQDSILEKGGPFTIWDAIKYAKAARHNFKPGTDMANAPGPFEKIAFGKMREAMDRIRKEIGLADVSESEYRKYSLSCRTKDPTWGAGLNAREAEQLDLMFHVAPVEERGSLVTDVIKSMGRRTLRTDGLSPTLTTNSKIYDFRNGILLDGPFLLALHAFNLEMLDMGSRFKPCFYRLLTGNAMTVPVIGACLTAALLTSGLRDHWTMPYLSQAQMSHPGGVSEPATPSAPSMSDSDSDLESTESSASQTLT</sequence>
<dbReference type="SUPFAM" id="SSF88697">
    <property type="entry name" value="PUA domain-like"/>
    <property type="match status" value="1"/>
</dbReference>
<dbReference type="SUPFAM" id="SSF53335">
    <property type="entry name" value="S-adenosyl-L-methionine-dependent methyltransferases"/>
    <property type="match status" value="1"/>
</dbReference>
<dbReference type="Gene3D" id="2.30.130.30">
    <property type="entry name" value="Hypothetical protein"/>
    <property type="match status" value="1"/>
</dbReference>
<evidence type="ECO:0000256" key="1">
    <source>
        <dbReference type="SAM" id="MobiDB-lite"/>
    </source>
</evidence>
<feature type="compositionally biased region" description="Basic and acidic residues" evidence="1">
    <location>
        <begin position="110"/>
        <end position="140"/>
    </location>
</feature>
<feature type="compositionally biased region" description="Low complexity" evidence="1">
    <location>
        <begin position="851"/>
        <end position="860"/>
    </location>
</feature>
<feature type="compositionally biased region" description="Low complexity" evidence="1">
    <location>
        <begin position="833"/>
        <end position="843"/>
    </location>
</feature>
<gene>
    <name evidence="2" type="ORF">CCMP2556_LOCUS31896</name>
</gene>
<keyword evidence="3" id="KW-1185">Reference proteome</keyword>
<dbReference type="Gene3D" id="3.40.50.150">
    <property type="entry name" value="Vaccinia Virus protein VP39"/>
    <property type="match status" value="1"/>
</dbReference>
<evidence type="ECO:0000313" key="2">
    <source>
        <dbReference type="EMBL" id="CAK9064873.1"/>
    </source>
</evidence>
<accession>A0ABP0NM61</accession>
<dbReference type="EMBL" id="CAXAMN010021956">
    <property type="protein sequence ID" value="CAK9064873.1"/>
    <property type="molecule type" value="Genomic_DNA"/>
</dbReference>